<evidence type="ECO:0000259" key="3">
    <source>
        <dbReference type="PROSITE" id="PS50983"/>
    </source>
</evidence>
<keyword evidence="5" id="KW-1185">Reference proteome</keyword>
<evidence type="ECO:0000313" key="5">
    <source>
        <dbReference type="Proteomes" id="UP000587396"/>
    </source>
</evidence>
<feature type="signal peptide" evidence="2">
    <location>
        <begin position="1"/>
        <end position="27"/>
    </location>
</feature>
<sequence length="364" mass="38020">MKTKQAGAVAMAALMVAGALLTGCAGGGDQSVPADDVPAVSEPTTRTVLDSNGTEVSIPADVERVAPGIGAFAQVTEMLTQGSGKIAAAAVKQISDDFKSTFPDYAQSNPDNRDASSVEDLVAAEVQVVYGPESLYSDEQRAQLDEAGIAFVALNNIGSVDGMCESILTIGEILGSDEQAVAQRFVDYYRAGLSDAEKRTAGIADADKRGTLQLNMAGGAYTCATKDDISNAYYVAAGARNVAADYTGAKSGQYPTVDAEQIVAWNPSLIVAMNAETKDAVMADPALAEIDAVRNGNVVTCPTGLYLWCVRSGEGALMTPWLGTALYPDLFSDVDMVNVLQDFYQEFYRADLSAGDAEIILAGA</sequence>
<dbReference type="Pfam" id="PF01497">
    <property type="entry name" value="Peripla_BP_2"/>
    <property type="match status" value="1"/>
</dbReference>
<comment type="caution">
    <text evidence="4">The sequence shown here is derived from an EMBL/GenBank/DDBJ whole genome shotgun (WGS) entry which is preliminary data.</text>
</comment>
<dbReference type="Proteomes" id="UP000587396">
    <property type="component" value="Unassembled WGS sequence"/>
</dbReference>
<evidence type="ECO:0000313" key="4">
    <source>
        <dbReference type="EMBL" id="MBC2890394.1"/>
    </source>
</evidence>
<comment type="similarity">
    <text evidence="1">Belongs to the bacterial solute-binding protein 8 family.</text>
</comment>
<dbReference type="PROSITE" id="PS50983">
    <property type="entry name" value="FE_B12_PBP"/>
    <property type="match status" value="1"/>
</dbReference>
<proteinExistence type="inferred from homology"/>
<feature type="domain" description="Fe/B12 periplasmic-binding" evidence="3">
    <location>
        <begin position="64"/>
        <end position="330"/>
    </location>
</feature>
<dbReference type="Gene3D" id="3.40.50.1980">
    <property type="entry name" value="Nitrogenase molybdenum iron protein domain"/>
    <property type="match status" value="2"/>
</dbReference>
<dbReference type="PANTHER" id="PTHR30535">
    <property type="entry name" value="VITAMIN B12-BINDING PROTEIN"/>
    <property type="match status" value="1"/>
</dbReference>
<keyword evidence="2" id="KW-0732">Signal</keyword>
<accession>A0A842JG38</accession>
<evidence type="ECO:0000256" key="2">
    <source>
        <dbReference type="SAM" id="SignalP"/>
    </source>
</evidence>
<dbReference type="SUPFAM" id="SSF53807">
    <property type="entry name" value="Helical backbone' metal receptor"/>
    <property type="match status" value="1"/>
</dbReference>
<gene>
    <name evidence="4" type="ORF">H7313_13735</name>
</gene>
<evidence type="ECO:0000256" key="1">
    <source>
        <dbReference type="ARBA" id="ARBA00008814"/>
    </source>
</evidence>
<feature type="chain" id="PRO_5038971819" evidence="2">
    <location>
        <begin position="28"/>
        <end position="364"/>
    </location>
</feature>
<protein>
    <submittedName>
        <fullName evidence="4">ABC transporter substrate-binding protein</fullName>
    </submittedName>
</protein>
<name>A0A842JG38_9ACTN</name>
<dbReference type="PANTHER" id="PTHR30535:SF34">
    <property type="entry name" value="MOLYBDATE-BINDING PROTEIN MOLA"/>
    <property type="match status" value="1"/>
</dbReference>
<dbReference type="InterPro" id="IPR002491">
    <property type="entry name" value="ABC_transptr_periplasmic_BD"/>
</dbReference>
<organism evidence="4 5">
    <name type="scientific">Gordonibacter massiliensis</name>
    <name type="common">ex Traore et al. 2017</name>
    <dbReference type="NCBI Taxonomy" id="1841863"/>
    <lineage>
        <taxon>Bacteria</taxon>
        <taxon>Bacillati</taxon>
        <taxon>Actinomycetota</taxon>
        <taxon>Coriobacteriia</taxon>
        <taxon>Eggerthellales</taxon>
        <taxon>Eggerthellaceae</taxon>
        <taxon>Gordonibacter</taxon>
    </lineage>
</organism>
<dbReference type="EMBL" id="JACMSE010000013">
    <property type="protein sequence ID" value="MBC2890394.1"/>
    <property type="molecule type" value="Genomic_DNA"/>
</dbReference>
<dbReference type="PROSITE" id="PS51257">
    <property type="entry name" value="PROKAR_LIPOPROTEIN"/>
    <property type="match status" value="1"/>
</dbReference>
<dbReference type="RefSeq" id="WP_185906107.1">
    <property type="nucleotide sequence ID" value="NZ_JACMSE010000013.1"/>
</dbReference>
<dbReference type="AlphaFoldDB" id="A0A842JG38"/>
<dbReference type="InterPro" id="IPR050902">
    <property type="entry name" value="ABC_Transporter_SBP"/>
</dbReference>
<reference evidence="4 5" key="1">
    <citation type="submission" date="2020-08" db="EMBL/GenBank/DDBJ databases">
        <authorList>
            <person name="Liu C."/>
            <person name="Sun Q."/>
        </authorList>
    </citation>
    <scope>NUCLEOTIDE SEQUENCE [LARGE SCALE GENOMIC DNA]</scope>
    <source>
        <strain evidence="4 5">N22</strain>
    </source>
</reference>